<protein>
    <submittedName>
        <fullName evidence="1">Caspase family protein</fullName>
    </submittedName>
</protein>
<sequence>MLIHRFGFNPKDIHTLTDSQATRQNLLDAFEEYLIKPVKAGDVAVYHFSGHGSRVFDPDPIPHLTRSDGTGLNGTLVPVDGHLPNGYPSTGGTVKDIMGHTLFLLMSAVPTENFTAVLDSCYSGGATRRDFRVRSRQGGRQLEVSPEEKAYQEKWLSKLQLSREEYVRRYREGVAKGVVFAYQQTQPNRRRCALQWVRSRSLYLSAHSISLGTNRHARKRHCSYCPPNSPAVLPNSDL</sequence>
<dbReference type="EMBL" id="CP182909">
    <property type="protein sequence ID" value="XPM65399.1"/>
    <property type="molecule type" value="Genomic_DNA"/>
</dbReference>
<evidence type="ECO:0000313" key="2">
    <source>
        <dbReference type="Proteomes" id="UP000095472"/>
    </source>
</evidence>
<reference evidence="1 2" key="1">
    <citation type="journal article" date="2016" name="Genome Announc.">
        <title>Draft Genome Sequence of the Thermotolerant Cyanobacterium Desertifilum sp. IPPAS B-1220.</title>
        <authorList>
            <person name="Mironov K.S."/>
            <person name="Sinetova M.A."/>
            <person name="Bolatkhan K."/>
            <person name="Zayadan B.K."/>
            <person name="Ustinova V.V."/>
            <person name="Kupriyanova E.V."/>
            <person name="Skrypnik A.N."/>
            <person name="Gogoleva N.E."/>
            <person name="Gogolev Y.V."/>
            <person name="Los D.A."/>
        </authorList>
    </citation>
    <scope>NUCLEOTIDE SEQUENCE [LARGE SCALE GENOMIC DNA]</scope>
    <source>
        <strain evidence="1 2">IPPAS B-1220</strain>
    </source>
</reference>
<dbReference type="Proteomes" id="UP000095472">
    <property type="component" value="Chromosome"/>
</dbReference>
<organism evidence="1 2">
    <name type="scientific">Desertifilum tharense IPPAS B-1220</name>
    <dbReference type="NCBI Taxonomy" id="1781255"/>
    <lineage>
        <taxon>Bacteria</taxon>
        <taxon>Bacillati</taxon>
        <taxon>Cyanobacteriota</taxon>
        <taxon>Cyanophyceae</taxon>
        <taxon>Desertifilales</taxon>
        <taxon>Desertifilaceae</taxon>
        <taxon>Desertifilum</taxon>
    </lineage>
</organism>
<name>A0ACD5GXA4_9CYAN</name>
<keyword evidence="2" id="KW-1185">Reference proteome</keyword>
<accession>A0ACD5GXA4</accession>
<evidence type="ECO:0000313" key="1">
    <source>
        <dbReference type="EMBL" id="XPM65399.1"/>
    </source>
</evidence>
<gene>
    <name evidence="1" type="ORF">BH720_006710</name>
</gene>
<proteinExistence type="predicted"/>